<name>A0AAV1IIP5_9CHLO</name>
<dbReference type="AlphaFoldDB" id="A0AAV1IIP5"/>
<accession>A0AAV1IIP5</accession>
<dbReference type="EMBL" id="CAUYUE010000016">
    <property type="protein sequence ID" value="CAK0787112.1"/>
    <property type="molecule type" value="Genomic_DNA"/>
</dbReference>
<evidence type="ECO:0000256" key="1">
    <source>
        <dbReference type="ARBA" id="ARBA00004430"/>
    </source>
</evidence>
<organism evidence="2 3">
    <name type="scientific">Coccomyxa viridis</name>
    <dbReference type="NCBI Taxonomy" id="1274662"/>
    <lineage>
        <taxon>Eukaryota</taxon>
        <taxon>Viridiplantae</taxon>
        <taxon>Chlorophyta</taxon>
        <taxon>core chlorophytes</taxon>
        <taxon>Trebouxiophyceae</taxon>
        <taxon>Trebouxiophyceae incertae sedis</taxon>
        <taxon>Coccomyxaceae</taxon>
        <taxon>Coccomyxa</taxon>
    </lineage>
</organism>
<gene>
    <name evidence="2" type="ORF">CVIRNUC_010328</name>
</gene>
<proteinExistence type="predicted"/>
<evidence type="ECO:0000313" key="3">
    <source>
        <dbReference type="Proteomes" id="UP001314263"/>
    </source>
</evidence>
<evidence type="ECO:0000313" key="2">
    <source>
        <dbReference type="EMBL" id="CAK0787112.1"/>
    </source>
</evidence>
<comment type="caution">
    <text evidence="2">The sequence shown here is derived from an EMBL/GenBank/DDBJ whole genome shotgun (WGS) entry which is preliminary data.</text>
</comment>
<dbReference type="SUPFAM" id="SSF52047">
    <property type="entry name" value="RNI-like"/>
    <property type="match status" value="1"/>
</dbReference>
<dbReference type="GO" id="GO:0005930">
    <property type="term" value="C:axoneme"/>
    <property type="evidence" value="ECO:0007669"/>
    <property type="project" value="UniProtKB-SubCell"/>
</dbReference>
<reference evidence="2 3" key="1">
    <citation type="submission" date="2023-10" db="EMBL/GenBank/DDBJ databases">
        <authorList>
            <person name="Maclean D."/>
            <person name="Macfadyen A."/>
        </authorList>
    </citation>
    <scope>NUCLEOTIDE SEQUENCE [LARGE SCALE GENOMIC DNA]</scope>
</reference>
<protein>
    <submittedName>
        <fullName evidence="2">Uncharacterized protein</fullName>
    </submittedName>
</protein>
<dbReference type="Proteomes" id="UP001314263">
    <property type="component" value="Unassembled WGS sequence"/>
</dbReference>
<sequence>MAKLSGAFTKGTELTVALASGLSRKLLQGAPAGPPRNKLLDYWATLSRCLTDLEVSTDPQLLLQPAYLNELTRLTRLSLDGATPQNGQAHEDDGPHYAFQLPELASLHLSNLWAGILNLLCPQLTRLHIEGCAISKLYLHASLKHLHYEFSAILLMHKGFPITNLIGLTYLSCYASLDIDSEAVLVQGLPLMTQLQFLELQINRGKLPASLPSSLRDLTMTFSANRAWDSSVIPLVQQLPEARAIRIYVETKRNAFIGNLSLDHDLMPFLAMTSLNYLVLGNPQVWKASALCQLGELEAEVVRSGKKLFLRY</sequence>
<dbReference type="InterPro" id="IPR032675">
    <property type="entry name" value="LRR_dom_sf"/>
</dbReference>
<comment type="subcellular location">
    <subcellularLocation>
        <location evidence="1">Cytoplasm</location>
        <location evidence="1">Cytoskeleton</location>
        <location evidence="1">Cilium axoneme</location>
    </subcellularLocation>
</comment>
<dbReference type="Gene3D" id="3.80.10.10">
    <property type="entry name" value="Ribonuclease Inhibitor"/>
    <property type="match status" value="1"/>
</dbReference>
<keyword evidence="3" id="KW-1185">Reference proteome</keyword>